<dbReference type="InterPro" id="IPR029063">
    <property type="entry name" value="SAM-dependent_MTases_sf"/>
</dbReference>
<gene>
    <name evidence="1" type="ORF">sscle_07g059390</name>
</gene>
<dbReference type="KEGG" id="ssl:SS1G_11363"/>
<evidence type="ECO:0000313" key="1">
    <source>
        <dbReference type="EMBL" id="APA11169.1"/>
    </source>
</evidence>
<protein>
    <submittedName>
        <fullName evidence="1">Uncharacterized protein</fullName>
    </submittedName>
</protein>
<dbReference type="EMBL" id="CP017820">
    <property type="protein sequence ID" value="APA11169.1"/>
    <property type="molecule type" value="Genomic_DNA"/>
</dbReference>
<dbReference type="AlphaFoldDB" id="A0A1D9Q8F2"/>
<reference evidence="2" key="1">
    <citation type="journal article" date="2017" name="Genome Biol. Evol.">
        <title>The complete genome sequence of the phytopathogenic fungus Sclerotinia sclerotiorum reveals insights into the genome architecture of broad host range pathogens.</title>
        <authorList>
            <person name="Derbyshire M."/>
            <person name="Denton-Giles M."/>
            <person name="Hegedus D."/>
            <person name="Seifbarghy S."/>
            <person name="Rollins J."/>
            <person name="van Kan J."/>
            <person name="Seidl M.F."/>
            <person name="Faino L."/>
            <person name="Mbengue M."/>
            <person name="Navaud O."/>
            <person name="Raffaele S."/>
            <person name="Hammond-Kosack K."/>
            <person name="Heard S."/>
            <person name="Oliver R."/>
        </authorList>
    </citation>
    <scope>NUCLEOTIDE SEQUENCE [LARGE SCALE GENOMIC DNA]</scope>
    <source>
        <strain evidence="2">ATCC 18683 / 1980 / Ss-1</strain>
    </source>
</reference>
<dbReference type="VEuPathDB" id="FungiDB:sscle_07g059390"/>
<sequence>MIGFPEVEPNVVAHTGASFCLANGTTVTGVEVPFITLGKSPLRAKRFGGAMAAFTSGEGYEISHLIDNYDWASLNSQFGTIVDVGVLMCFSTKN</sequence>
<evidence type="ECO:0000313" key="2">
    <source>
        <dbReference type="Proteomes" id="UP000177798"/>
    </source>
</evidence>
<accession>A0A1D9Q8F2</accession>
<dbReference type="OrthoDB" id="1606438at2759"/>
<dbReference type="Proteomes" id="UP000177798">
    <property type="component" value="Chromosome 7"/>
</dbReference>
<name>A0A1D9Q8F2_SCLS1</name>
<proteinExistence type="predicted"/>
<organism evidence="1 2">
    <name type="scientific">Sclerotinia sclerotiorum (strain ATCC 18683 / 1980 / Ss-1)</name>
    <name type="common">White mold</name>
    <name type="synonym">Whetzelinia sclerotiorum</name>
    <dbReference type="NCBI Taxonomy" id="665079"/>
    <lineage>
        <taxon>Eukaryota</taxon>
        <taxon>Fungi</taxon>
        <taxon>Dikarya</taxon>
        <taxon>Ascomycota</taxon>
        <taxon>Pezizomycotina</taxon>
        <taxon>Leotiomycetes</taxon>
        <taxon>Helotiales</taxon>
        <taxon>Sclerotiniaceae</taxon>
        <taxon>Sclerotinia</taxon>
    </lineage>
</organism>
<dbReference type="RefSeq" id="XP_001587371.1">
    <property type="nucleotide sequence ID" value="XM_001587321.1"/>
</dbReference>
<dbReference type="Gene3D" id="3.40.50.150">
    <property type="entry name" value="Vaccinia Virus protein VP39"/>
    <property type="match status" value="1"/>
</dbReference>